<dbReference type="InterPro" id="IPR018356">
    <property type="entry name" value="Tscrpt_reg_HTH_DeoR_CS"/>
</dbReference>
<dbReference type="SMART" id="SM01134">
    <property type="entry name" value="DeoRC"/>
    <property type="match status" value="1"/>
</dbReference>
<dbReference type="PROSITE" id="PS00894">
    <property type="entry name" value="HTH_DEOR_1"/>
    <property type="match status" value="1"/>
</dbReference>
<evidence type="ECO:0000256" key="5">
    <source>
        <dbReference type="ARBA" id="ARBA00023163"/>
    </source>
</evidence>
<dbReference type="InterPro" id="IPR050313">
    <property type="entry name" value="Carb_Metab_HTH_regulators"/>
</dbReference>
<comment type="function">
    <text evidence="6">Repressor of the lactose catabolism operon. Galactose-6-phosphate is the inducer.</text>
</comment>
<dbReference type="Proteomes" id="UP000182089">
    <property type="component" value="Unassembled WGS sequence"/>
</dbReference>
<dbReference type="EMBL" id="FOCC01000009">
    <property type="protein sequence ID" value="SEM81108.1"/>
    <property type="molecule type" value="Genomic_DNA"/>
</dbReference>
<dbReference type="Gene3D" id="1.10.10.10">
    <property type="entry name" value="Winged helix-like DNA-binding domain superfamily/Winged helix DNA-binding domain"/>
    <property type="match status" value="1"/>
</dbReference>
<dbReference type="InterPro" id="IPR014036">
    <property type="entry name" value="DeoR-like_C"/>
</dbReference>
<proteinExistence type="predicted"/>
<gene>
    <name evidence="8" type="ORF">SAMN05216431_10961</name>
</gene>
<dbReference type="SUPFAM" id="SSF46785">
    <property type="entry name" value="Winged helix' DNA-binding domain"/>
    <property type="match status" value="1"/>
</dbReference>
<accession>A0ABY1ACK1</accession>
<evidence type="ECO:0000313" key="9">
    <source>
        <dbReference type="Proteomes" id="UP000182089"/>
    </source>
</evidence>
<dbReference type="InterPro" id="IPR036390">
    <property type="entry name" value="WH_DNA-bd_sf"/>
</dbReference>
<evidence type="ECO:0000256" key="4">
    <source>
        <dbReference type="ARBA" id="ARBA00023125"/>
    </source>
</evidence>
<feature type="domain" description="HTH deoR-type" evidence="7">
    <location>
        <begin position="3"/>
        <end position="58"/>
    </location>
</feature>
<evidence type="ECO:0000256" key="1">
    <source>
        <dbReference type="ARBA" id="ARBA00021390"/>
    </source>
</evidence>
<dbReference type="SMART" id="SM00420">
    <property type="entry name" value="HTH_DEOR"/>
    <property type="match status" value="1"/>
</dbReference>
<sequence length="252" mass="28278">MLKKKRLLAILDLVNQNEIVTVSDLTSSLGVSDMTIRRDLDELDQIGKLIRIHGGAQSVASQSKVELSRSEKKELNLDAKKAVAKKAASLIKPHETIYLGPGTTNELIVNYVNDVSFFRIVTNSLPVFESWQNKRNVDLVLIGGTYRQRSGAFIGGLTNTSLNELKFTKAFVGVNGIHDDRMMTANTEEGQTQLVALNNANQKIGVCDYHKINRDDFYYFYNLYNLDALITNAELNENSLAHYQEYTQMILA</sequence>
<dbReference type="PROSITE" id="PS51000">
    <property type="entry name" value="HTH_DEOR_2"/>
    <property type="match status" value="1"/>
</dbReference>
<keyword evidence="3" id="KW-0805">Transcription regulation</keyword>
<dbReference type="Pfam" id="PF08220">
    <property type="entry name" value="HTH_DeoR"/>
    <property type="match status" value="1"/>
</dbReference>
<dbReference type="InterPro" id="IPR036388">
    <property type="entry name" value="WH-like_DNA-bd_sf"/>
</dbReference>
<keyword evidence="5" id="KW-0804">Transcription</keyword>
<evidence type="ECO:0000256" key="6">
    <source>
        <dbReference type="ARBA" id="ARBA00024937"/>
    </source>
</evidence>
<dbReference type="Gene3D" id="3.40.50.1360">
    <property type="match status" value="1"/>
</dbReference>
<dbReference type="PRINTS" id="PR00037">
    <property type="entry name" value="HTHLACR"/>
</dbReference>
<evidence type="ECO:0000256" key="3">
    <source>
        <dbReference type="ARBA" id="ARBA00023015"/>
    </source>
</evidence>
<organism evidence="8 9">
    <name type="scientific">Ligilactobacillus ruminis</name>
    <dbReference type="NCBI Taxonomy" id="1623"/>
    <lineage>
        <taxon>Bacteria</taxon>
        <taxon>Bacillati</taxon>
        <taxon>Bacillota</taxon>
        <taxon>Bacilli</taxon>
        <taxon>Lactobacillales</taxon>
        <taxon>Lactobacillaceae</taxon>
        <taxon>Ligilactobacillus</taxon>
    </lineage>
</organism>
<dbReference type="PANTHER" id="PTHR30363:SF4">
    <property type="entry name" value="GLYCEROL-3-PHOSPHATE REGULON REPRESSOR"/>
    <property type="match status" value="1"/>
</dbReference>
<dbReference type="InterPro" id="IPR037171">
    <property type="entry name" value="NagB/RpiA_transferase-like"/>
</dbReference>
<evidence type="ECO:0000256" key="2">
    <source>
        <dbReference type="ARBA" id="ARBA00022491"/>
    </source>
</evidence>
<reference evidence="8 9" key="1">
    <citation type="submission" date="2016-10" db="EMBL/GenBank/DDBJ databases">
        <authorList>
            <person name="Varghese N."/>
            <person name="Submissions S."/>
        </authorList>
    </citation>
    <scope>NUCLEOTIDE SEQUENCE [LARGE SCALE GENOMIC DNA]</scope>
    <source>
        <strain evidence="8 9">WC1T17</strain>
    </source>
</reference>
<dbReference type="PANTHER" id="PTHR30363">
    <property type="entry name" value="HTH-TYPE TRANSCRIPTIONAL REGULATOR SRLR-RELATED"/>
    <property type="match status" value="1"/>
</dbReference>
<dbReference type="InterPro" id="IPR001034">
    <property type="entry name" value="DeoR_HTH"/>
</dbReference>
<dbReference type="SUPFAM" id="SSF100950">
    <property type="entry name" value="NagB/RpiA/CoA transferase-like"/>
    <property type="match status" value="1"/>
</dbReference>
<evidence type="ECO:0000259" key="7">
    <source>
        <dbReference type="PROSITE" id="PS51000"/>
    </source>
</evidence>
<evidence type="ECO:0000313" key="8">
    <source>
        <dbReference type="EMBL" id="SEM81108.1"/>
    </source>
</evidence>
<dbReference type="Pfam" id="PF00455">
    <property type="entry name" value="DeoRC"/>
    <property type="match status" value="1"/>
</dbReference>
<name>A0ABY1ACK1_9LACO</name>
<comment type="caution">
    <text evidence="8">The sequence shown here is derived from an EMBL/GenBank/DDBJ whole genome shotgun (WGS) entry which is preliminary data.</text>
</comment>
<protein>
    <recommendedName>
        <fullName evidence="1">Lactose phosphotransferase system repressor</fullName>
    </recommendedName>
</protein>
<keyword evidence="2" id="KW-0678">Repressor</keyword>
<keyword evidence="4" id="KW-0238">DNA-binding</keyword>